<organism evidence="4 5">
    <name type="scientific">Tilletia horrida</name>
    <dbReference type="NCBI Taxonomy" id="155126"/>
    <lineage>
        <taxon>Eukaryota</taxon>
        <taxon>Fungi</taxon>
        <taxon>Dikarya</taxon>
        <taxon>Basidiomycota</taxon>
        <taxon>Ustilaginomycotina</taxon>
        <taxon>Exobasidiomycetes</taxon>
        <taxon>Tilletiales</taxon>
        <taxon>Tilletiaceae</taxon>
        <taxon>Tilletia</taxon>
    </lineage>
</organism>
<keyword evidence="5" id="KW-1185">Reference proteome</keyword>
<feature type="compositionally biased region" description="Polar residues" evidence="2">
    <location>
        <begin position="484"/>
        <end position="504"/>
    </location>
</feature>
<protein>
    <recommendedName>
        <fullName evidence="3">RING-type domain-containing protein</fullName>
    </recommendedName>
</protein>
<feature type="compositionally biased region" description="Basic and acidic residues" evidence="2">
    <location>
        <begin position="403"/>
        <end position="436"/>
    </location>
</feature>
<evidence type="ECO:0000313" key="5">
    <source>
        <dbReference type="Proteomes" id="UP001176517"/>
    </source>
</evidence>
<reference evidence="4" key="1">
    <citation type="journal article" date="2023" name="PhytoFront">
        <title>Draft Genome Resources of Seven Strains of Tilletia horrida, Causal Agent of Kernel Smut of Rice.</title>
        <authorList>
            <person name="Khanal S."/>
            <person name="Antony Babu S."/>
            <person name="Zhou X.G."/>
        </authorList>
    </citation>
    <scope>NUCLEOTIDE SEQUENCE</scope>
    <source>
        <strain evidence="4">TX6</strain>
    </source>
</reference>
<gene>
    <name evidence="4" type="ORF">OC846_002817</name>
</gene>
<dbReference type="CDD" id="cd16448">
    <property type="entry name" value="RING-H2"/>
    <property type="match status" value="1"/>
</dbReference>
<feature type="compositionally biased region" description="Basic and acidic residues" evidence="2">
    <location>
        <begin position="97"/>
        <end position="112"/>
    </location>
</feature>
<feature type="domain" description="RING-type" evidence="3">
    <location>
        <begin position="3"/>
        <end position="45"/>
    </location>
</feature>
<dbReference type="Proteomes" id="UP001176517">
    <property type="component" value="Unassembled WGS sequence"/>
</dbReference>
<dbReference type="Gene3D" id="3.30.40.10">
    <property type="entry name" value="Zinc/RING finger domain, C3HC4 (zinc finger)"/>
    <property type="match status" value="1"/>
</dbReference>
<comment type="caution">
    <text evidence="4">The sequence shown here is derived from an EMBL/GenBank/DDBJ whole genome shotgun (WGS) entry which is preliminary data.</text>
</comment>
<dbReference type="EMBL" id="JAPDMZ010000060">
    <property type="protein sequence ID" value="KAK0552641.1"/>
    <property type="molecule type" value="Genomic_DNA"/>
</dbReference>
<proteinExistence type="predicted"/>
<dbReference type="InterPro" id="IPR001841">
    <property type="entry name" value="Znf_RING"/>
</dbReference>
<evidence type="ECO:0000259" key="3">
    <source>
        <dbReference type="PROSITE" id="PS50089"/>
    </source>
</evidence>
<sequence>MGCIICLDGFGSDDDHAHRPVSLNPCGHIFHHGCVLDLLNSPAKRKATDKDVEAHKAAASQRCMHRSHSERMAVAAGAAPTTANRVEATGGSGGAVDGHERARPQGNGERAEGRLRALGRSIAQHNETHQRSSSSPNIRQGSYILICPLCKTICPVDLIIDLWPSDHDDLEMYGNFVKRDGSGPSSRLLKLNRAINEQELFNNLTTFRGYLSAYIIHTHGVDLRFIQNSGVKVLEMIERLVPDDIQKENLKNALCSLEEAAARFANAAAEAQDAIAATRQQQAELASLQRILDQKDSELAVLAAQLADDRAQLLSDSKRMKQEKVEALQQASDLKRRATELEKKERAADSNAKRAEVALKIGLAQRDQECQKRIEEAEERVAAAQRAQAEAEVASANSRHKQEKLSESFRRLQKDLPTRKELEKENQRLRHELDALKRKKRRTEAPRPSNESTASAESRNALHSIPSTSFQNNRPDDARGLNRSDGSSTGNAIIVESGSSTADPESSPVLPSIGPSRVRASVRPAASTSISIRKGGLHALKMLAAQNSKMPRRSDPNTSNSLSVEVEDLDVELNDNDFPMQGMQVFHRSGLR</sequence>
<evidence type="ECO:0000256" key="2">
    <source>
        <dbReference type="SAM" id="MobiDB-lite"/>
    </source>
</evidence>
<keyword evidence="1" id="KW-0479">Metal-binding</keyword>
<dbReference type="AlphaFoldDB" id="A0AAN6GQS0"/>
<dbReference type="SUPFAM" id="SSF57850">
    <property type="entry name" value="RING/U-box"/>
    <property type="match status" value="1"/>
</dbReference>
<evidence type="ECO:0000313" key="4">
    <source>
        <dbReference type="EMBL" id="KAK0552641.1"/>
    </source>
</evidence>
<dbReference type="Pfam" id="PF13639">
    <property type="entry name" value="zf-RING_2"/>
    <property type="match status" value="1"/>
</dbReference>
<evidence type="ECO:0000256" key="1">
    <source>
        <dbReference type="PROSITE-ProRule" id="PRU00175"/>
    </source>
</evidence>
<dbReference type="GO" id="GO:0008270">
    <property type="term" value="F:zinc ion binding"/>
    <property type="evidence" value="ECO:0007669"/>
    <property type="project" value="UniProtKB-KW"/>
</dbReference>
<keyword evidence="1" id="KW-0862">Zinc</keyword>
<accession>A0AAN6GQS0</accession>
<dbReference type="SMART" id="SM00184">
    <property type="entry name" value="RING"/>
    <property type="match status" value="1"/>
</dbReference>
<dbReference type="PROSITE" id="PS50089">
    <property type="entry name" value="ZF_RING_2"/>
    <property type="match status" value="1"/>
</dbReference>
<feature type="compositionally biased region" description="Polar residues" evidence="2">
    <location>
        <begin position="449"/>
        <end position="458"/>
    </location>
</feature>
<keyword evidence="1" id="KW-0863">Zinc-finger</keyword>
<name>A0AAN6GQS0_9BASI</name>
<dbReference type="InterPro" id="IPR013083">
    <property type="entry name" value="Znf_RING/FYVE/PHD"/>
</dbReference>
<feature type="region of interest" description="Disordered" evidence="2">
    <location>
        <begin position="392"/>
        <end position="527"/>
    </location>
</feature>
<feature type="region of interest" description="Disordered" evidence="2">
    <location>
        <begin position="79"/>
        <end position="112"/>
    </location>
</feature>